<protein>
    <submittedName>
        <fullName evidence="1">Uncharacterized protein</fullName>
    </submittedName>
</protein>
<reference evidence="1 2" key="1">
    <citation type="submission" date="2018-01" db="EMBL/GenBank/DDBJ databases">
        <title>Harnessing the power of phylogenomics to disentangle the directionality and signatures of interkingdom host jumping in the parasitic fungal genus Tolypocladium.</title>
        <authorList>
            <person name="Quandt C.A."/>
            <person name="Patterson W."/>
            <person name="Spatafora J.W."/>
        </authorList>
    </citation>
    <scope>NUCLEOTIDE SEQUENCE [LARGE SCALE GENOMIC DNA]</scope>
    <source>
        <strain evidence="1 2">NRBC 100945</strain>
    </source>
</reference>
<organism evidence="1 2">
    <name type="scientific">Tolypocladium paradoxum</name>
    <dbReference type="NCBI Taxonomy" id="94208"/>
    <lineage>
        <taxon>Eukaryota</taxon>
        <taxon>Fungi</taxon>
        <taxon>Dikarya</taxon>
        <taxon>Ascomycota</taxon>
        <taxon>Pezizomycotina</taxon>
        <taxon>Sordariomycetes</taxon>
        <taxon>Hypocreomycetidae</taxon>
        <taxon>Hypocreales</taxon>
        <taxon>Ophiocordycipitaceae</taxon>
        <taxon>Tolypocladium</taxon>
    </lineage>
</organism>
<gene>
    <name evidence="1" type="ORF">TPAR_03079</name>
</gene>
<keyword evidence="2" id="KW-1185">Reference proteome</keyword>
<sequence>MDAQTTVPSLYSRHKERYPRCDAACMIYLEVAVQYTKMCSISLSKLYARNARHSSQYQIPHVLHHPSNVLHLRVQPIHHVHALLVHGKHNAAAQHQPHQPRQRAAPKRQHALLLEDEGRAARRVAVQRARLGALHARLDRVERLRDEDGH</sequence>
<evidence type="ECO:0000313" key="1">
    <source>
        <dbReference type="EMBL" id="POR36726.1"/>
    </source>
</evidence>
<evidence type="ECO:0000313" key="2">
    <source>
        <dbReference type="Proteomes" id="UP000237481"/>
    </source>
</evidence>
<comment type="caution">
    <text evidence="1">The sequence shown here is derived from an EMBL/GenBank/DDBJ whole genome shotgun (WGS) entry which is preliminary data.</text>
</comment>
<accession>A0A2S4L2R1</accession>
<feature type="non-terminal residue" evidence="1">
    <location>
        <position position="150"/>
    </location>
</feature>
<proteinExistence type="predicted"/>
<dbReference type="AlphaFoldDB" id="A0A2S4L2R1"/>
<dbReference type="EMBL" id="PKSG01000304">
    <property type="protein sequence ID" value="POR36726.1"/>
    <property type="molecule type" value="Genomic_DNA"/>
</dbReference>
<dbReference type="Proteomes" id="UP000237481">
    <property type="component" value="Unassembled WGS sequence"/>
</dbReference>
<name>A0A2S4L2R1_9HYPO</name>